<proteinExistence type="predicted"/>
<reference evidence="2 3" key="1">
    <citation type="submission" date="2020-08" db="EMBL/GenBank/DDBJ databases">
        <authorList>
            <person name="Koutsovoulos G."/>
            <person name="Danchin GJ E."/>
        </authorList>
    </citation>
    <scope>NUCLEOTIDE SEQUENCE [LARGE SCALE GENOMIC DNA]</scope>
</reference>
<name>A0A6V7UCY6_MELEN</name>
<dbReference type="AlphaFoldDB" id="A0A6V7UCY6"/>
<evidence type="ECO:0000313" key="3">
    <source>
        <dbReference type="Proteomes" id="UP000580250"/>
    </source>
</evidence>
<feature type="chain" id="PRO_5027787434" evidence="1">
    <location>
        <begin position="20"/>
        <end position="81"/>
    </location>
</feature>
<evidence type="ECO:0000313" key="2">
    <source>
        <dbReference type="EMBL" id="CAD2152657.1"/>
    </source>
</evidence>
<keyword evidence="1" id="KW-0732">Signal</keyword>
<evidence type="ECO:0000256" key="1">
    <source>
        <dbReference type="SAM" id="SignalP"/>
    </source>
</evidence>
<dbReference type="Proteomes" id="UP000580250">
    <property type="component" value="Unassembled WGS sequence"/>
</dbReference>
<protein>
    <submittedName>
        <fullName evidence="2">Uncharacterized protein</fullName>
    </submittedName>
</protein>
<feature type="signal peptide" evidence="1">
    <location>
        <begin position="1"/>
        <end position="19"/>
    </location>
</feature>
<sequence length="81" mass="9201">MAARLFGLCLLSSVAKVHFEYYINYCSLESQDKKKISDSNVLLIRALHSLESSDIVTGFNLKINISTCAPKQTFNIQKRQF</sequence>
<dbReference type="EMBL" id="CAJEWN010000051">
    <property type="protein sequence ID" value="CAD2152657.1"/>
    <property type="molecule type" value="Genomic_DNA"/>
</dbReference>
<accession>A0A6V7UCY6</accession>
<organism evidence="2 3">
    <name type="scientific">Meloidogyne enterolobii</name>
    <name type="common">Root-knot nematode worm</name>
    <name type="synonym">Meloidogyne mayaguensis</name>
    <dbReference type="NCBI Taxonomy" id="390850"/>
    <lineage>
        <taxon>Eukaryota</taxon>
        <taxon>Metazoa</taxon>
        <taxon>Ecdysozoa</taxon>
        <taxon>Nematoda</taxon>
        <taxon>Chromadorea</taxon>
        <taxon>Rhabditida</taxon>
        <taxon>Tylenchina</taxon>
        <taxon>Tylenchomorpha</taxon>
        <taxon>Tylenchoidea</taxon>
        <taxon>Meloidogynidae</taxon>
        <taxon>Meloidogyninae</taxon>
        <taxon>Meloidogyne</taxon>
    </lineage>
</organism>
<gene>
    <name evidence="2" type="ORF">MENT_LOCUS10827</name>
</gene>
<comment type="caution">
    <text evidence="2">The sequence shown here is derived from an EMBL/GenBank/DDBJ whole genome shotgun (WGS) entry which is preliminary data.</text>
</comment>